<comment type="caution">
    <text evidence="8">The sequence shown here is derived from an EMBL/GenBank/DDBJ whole genome shotgun (WGS) entry which is preliminary data.</text>
</comment>
<organism evidence="8 9">
    <name type="scientific">Chrysosporum bergii ANA360D</name>
    <dbReference type="NCBI Taxonomy" id="617107"/>
    <lineage>
        <taxon>Bacteria</taxon>
        <taxon>Bacillati</taxon>
        <taxon>Cyanobacteriota</taxon>
        <taxon>Cyanophyceae</taxon>
        <taxon>Nostocales</taxon>
        <taxon>Nodulariaceae</taxon>
        <taxon>Chrysosporum</taxon>
    </lineage>
</organism>
<accession>A0AA43GUV0</accession>
<dbReference type="InterPro" id="IPR022275">
    <property type="entry name" value="NHPM_bacteriocin_SS_HylD"/>
</dbReference>
<feature type="transmembrane region" description="Helical" evidence="7">
    <location>
        <begin position="36"/>
        <end position="55"/>
    </location>
</feature>
<sequence length="536" mass="60109">MNQSPNPTPANARFSHNVVSPEKFDELIKIVKPRDWLSIITASSIVGLIVLWGILGSVPVKVLGKGLLVYREKINDLQSSIAGTIKEIKVKNGDCLQENQVIAIIDPSDIKQQLDQERTKLAQIQSQTTQADLLQQQQTDLKNQTIEQQKASLEQQLTTQGALTPVLKQQGIDSINQQKASIQQKLQDLQQLNPQLQNNSLVSLEKQRVSLQQQFRNNQQLIPKLKNRWETRQQLRQQGALSEDQVLQSELEYRDAVQKRSDIEAKLQELKLQETQIQKQYLDNLSSISGYQAQLKELTVQETEAKRKSQENLNLISKLEADIKELNSQQQGIIQRNFQENTARENEILATRSNIARLEKQYNDNREIKSPVAGCLLELTVTKGEVVQPSTRLGAIALENNRKLEGVTYFTIADGKKIKPGMSVQITPDTVKRERFGGIMGTVTEVSSFPITSEAASKIIGNPEIIKALGGQGALIAVTSQLKPNSNNFSGYHWSSSQGPRLQITQGTTTTVSVNIENRRPITFVIPILREWTGIY</sequence>
<dbReference type="PANTHER" id="PTHR30386">
    <property type="entry name" value="MEMBRANE FUSION SUBUNIT OF EMRAB-TOLC MULTIDRUG EFFLUX PUMP"/>
    <property type="match status" value="1"/>
</dbReference>
<evidence type="ECO:0000256" key="7">
    <source>
        <dbReference type="SAM" id="Phobius"/>
    </source>
</evidence>
<evidence type="ECO:0000256" key="2">
    <source>
        <dbReference type="ARBA" id="ARBA00009477"/>
    </source>
</evidence>
<gene>
    <name evidence="8" type="ORF">NWP17_13820</name>
</gene>
<feature type="coiled-coil region" evidence="6">
    <location>
        <begin position="253"/>
        <end position="336"/>
    </location>
</feature>
<dbReference type="InterPro" id="IPR050739">
    <property type="entry name" value="MFP"/>
</dbReference>
<evidence type="ECO:0000313" key="8">
    <source>
        <dbReference type="EMBL" id="MDH6061502.1"/>
    </source>
</evidence>
<evidence type="ECO:0000256" key="1">
    <source>
        <dbReference type="ARBA" id="ARBA00004167"/>
    </source>
</evidence>
<name>A0AA43GUV0_9CYAN</name>
<evidence type="ECO:0000256" key="6">
    <source>
        <dbReference type="SAM" id="Coils"/>
    </source>
</evidence>
<dbReference type="Proteomes" id="UP001159387">
    <property type="component" value="Unassembled WGS sequence"/>
</dbReference>
<keyword evidence="9" id="KW-1185">Reference proteome</keyword>
<evidence type="ECO:0000256" key="3">
    <source>
        <dbReference type="ARBA" id="ARBA00022692"/>
    </source>
</evidence>
<evidence type="ECO:0000256" key="4">
    <source>
        <dbReference type="ARBA" id="ARBA00022989"/>
    </source>
</evidence>
<dbReference type="Gene3D" id="2.40.50.100">
    <property type="match status" value="1"/>
</dbReference>
<dbReference type="PANTHER" id="PTHR30386:SF26">
    <property type="entry name" value="TRANSPORT PROTEIN COMB"/>
    <property type="match status" value="1"/>
</dbReference>
<feature type="coiled-coil region" evidence="6">
    <location>
        <begin position="124"/>
        <end position="199"/>
    </location>
</feature>
<keyword evidence="4 7" id="KW-1133">Transmembrane helix</keyword>
<keyword evidence="3 7" id="KW-0812">Transmembrane</keyword>
<dbReference type="GO" id="GO:0016020">
    <property type="term" value="C:membrane"/>
    <property type="evidence" value="ECO:0007669"/>
    <property type="project" value="UniProtKB-SubCell"/>
</dbReference>
<comment type="subcellular location">
    <subcellularLocation>
        <location evidence="1">Membrane</location>
        <topology evidence="1">Single-pass membrane protein</topology>
    </subcellularLocation>
</comment>
<keyword evidence="6" id="KW-0175">Coiled coil</keyword>
<evidence type="ECO:0000256" key="5">
    <source>
        <dbReference type="ARBA" id="ARBA00023136"/>
    </source>
</evidence>
<evidence type="ECO:0000313" key="9">
    <source>
        <dbReference type="Proteomes" id="UP001159387"/>
    </source>
</evidence>
<dbReference type="NCBIfam" id="TIGR03794">
    <property type="entry name" value="NHLM_micro_HlyD"/>
    <property type="match status" value="1"/>
</dbReference>
<keyword evidence="5 7" id="KW-0472">Membrane</keyword>
<dbReference type="RefSeq" id="WP_280655473.1">
    <property type="nucleotide sequence ID" value="NZ_JANQDH010000091.1"/>
</dbReference>
<dbReference type="EMBL" id="JANQDH010000091">
    <property type="protein sequence ID" value="MDH6061502.1"/>
    <property type="molecule type" value="Genomic_DNA"/>
</dbReference>
<dbReference type="SUPFAM" id="SSF111369">
    <property type="entry name" value="HlyD-like secretion proteins"/>
    <property type="match status" value="1"/>
</dbReference>
<proteinExistence type="inferred from homology"/>
<protein>
    <submittedName>
        <fullName evidence="8">NHLP bacteriocin system secretion protein</fullName>
    </submittedName>
</protein>
<dbReference type="PRINTS" id="PR01490">
    <property type="entry name" value="RTXTOXIND"/>
</dbReference>
<reference evidence="8 9" key="1">
    <citation type="journal article" date="2023" name="J. Phycol.">
        <title>Chrysosporum ovalisporum is synonymous with the true-branching cyanobacterium Umezakia natans (Nostocales/Aphanizomenonaceae).</title>
        <authorList>
            <person name="McGregor G.B."/>
            <person name="Sendall B.C."/>
            <person name="Niiyama Y."/>
            <person name="Tuji A."/>
            <person name="Willis A."/>
        </authorList>
    </citation>
    <scope>NUCLEOTIDE SEQUENCE [LARGE SCALE GENOMIC DNA]</scope>
    <source>
        <strain evidence="8 9">ANA360D</strain>
    </source>
</reference>
<comment type="similarity">
    <text evidence="2">Belongs to the membrane fusion protein (MFP) (TC 8.A.1) family.</text>
</comment>
<dbReference type="AlphaFoldDB" id="A0AA43GUV0"/>